<dbReference type="InterPro" id="IPR036390">
    <property type="entry name" value="WH_DNA-bd_sf"/>
</dbReference>
<dbReference type="Pfam" id="PF00392">
    <property type="entry name" value="GntR"/>
    <property type="match status" value="1"/>
</dbReference>
<proteinExistence type="predicted"/>
<dbReference type="Proteomes" id="UP000276301">
    <property type="component" value="Unassembled WGS sequence"/>
</dbReference>
<dbReference type="GO" id="GO:0003700">
    <property type="term" value="F:DNA-binding transcription factor activity"/>
    <property type="evidence" value="ECO:0007669"/>
    <property type="project" value="InterPro"/>
</dbReference>
<dbReference type="PANTHER" id="PTHR43537:SF24">
    <property type="entry name" value="GLUCONATE OPERON TRANSCRIPTIONAL REPRESSOR"/>
    <property type="match status" value="1"/>
</dbReference>
<dbReference type="Gene3D" id="1.20.120.530">
    <property type="entry name" value="GntR ligand-binding domain-like"/>
    <property type="match status" value="1"/>
</dbReference>
<dbReference type="EMBL" id="RCHT01000002">
    <property type="protein sequence ID" value="RLL13810.1"/>
    <property type="molecule type" value="Genomic_DNA"/>
</dbReference>
<dbReference type="SUPFAM" id="SSF46785">
    <property type="entry name" value="Winged helix' DNA-binding domain"/>
    <property type="match status" value="1"/>
</dbReference>
<dbReference type="Pfam" id="PF07729">
    <property type="entry name" value="FCD"/>
    <property type="match status" value="1"/>
</dbReference>
<reference evidence="5 6" key="1">
    <citation type="submission" date="2018-10" db="EMBL/GenBank/DDBJ databases">
        <title>Anaerotruncus faecis sp. nov., isolated from human feces.</title>
        <authorList>
            <person name="Wang Y.-J."/>
        </authorList>
    </citation>
    <scope>NUCLEOTIDE SEQUENCE [LARGE SCALE GENOMIC DNA]</scope>
    <source>
        <strain evidence="5 6">22A2-44</strain>
    </source>
</reference>
<dbReference type="InterPro" id="IPR036388">
    <property type="entry name" value="WH-like_DNA-bd_sf"/>
</dbReference>
<dbReference type="SMART" id="SM00345">
    <property type="entry name" value="HTH_GNTR"/>
    <property type="match status" value="1"/>
</dbReference>
<dbReference type="Gene3D" id="1.10.10.10">
    <property type="entry name" value="Winged helix-like DNA-binding domain superfamily/Winged helix DNA-binding domain"/>
    <property type="match status" value="1"/>
</dbReference>
<dbReference type="RefSeq" id="WP_101552136.1">
    <property type="nucleotide sequence ID" value="NZ_DBFBJK010000408.1"/>
</dbReference>
<keyword evidence="1" id="KW-0805">Transcription regulation</keyword>
<evidence type="ECO:0000313" key="6">
    <source>
        <dbReference type="Proteomes" id="UP000276301"/>
    </source>
</evidence>
<evidence type="ECO:0000256" key="2">
    <source>
        <dbReference type="ARBA" id="ARBA00023125"/>
    </source>
</evidence>
<evidence type="ECO:0000256" key="1">
    <source>
        <dbReference type="ARBA" id="ARBA00023015"/>
    </source>
</evidence>
<dbReference type="SMART" id="SM00895">
    <property type="entry name" value="FCD"/>
    <property type="match status" value="1"/>
</dbReference>
<sequence>MEKYKSKVDIIYDLLMTDIAKGVYRQDDRLVISQIARQNNVSDIPVREALRRLESEGYVKISANQGATVCAFSIDRLLEIIRIKSVLEGYATRLSIDYVTPALLKKLRSLNGQMKKAVDAGNYPKYSELNVKFHMSIYEATPYTELYNMIQDLWRKWSITRSVFAVDPNRMQESTREHEEIIRLLEERQYDQVEQYVRLHKQRTETVFLSRERLDDSRGA</sequence>
<dbReference type="GO" id="GO:0003677">
    <property type="term" value="F:DNA binding"/>
    <property type="evidence" value="ECO:0007669"/>
    <property type="project" value="UniProtKB-KW"/>
</dbReference>
<dbReference type="InterPro" id="IPR000524">
    <property type="entry name" value="Tscrpt_reg_HTH_GntR"/>
</dbReference>
<evidence type="ECO:0000313" key="5">
    <source>
        <dbReference type="EMBL" id="RLL13810.1"/>
    </source>
</evidence>
<dbReference type="InterPro" id="IPR008920">
    <property type="entry name" value="TF_FadR/GntR_C"/>
</dbReference>
<dbReference type="InterPro" id="IPR011711">
    <property type="entry name" value="GntR_C"/>
</dbReference>
<dbReference type="AlphaFoldDB" id="A0A498D3G9"/>
<evidence type="ECO:0000259" key="4">
    <source>
        <dbReference type="PROSITE" id="PS50949"/>
    </source>
</evidence>
<feature type="domain" description="HTH gntR-type" evidence="4">
    <location>
        <begin position="5"/>
        <end position="72"/>
    </location>
</feature>
<keyword evidence="3" id="KW-0804">Transcription</keyword>
<keyword evidence="6" id="KW-1185">Reference proteome</keyword>
<protein>
    <submittedName>
        <fullName evidence="5">GntR family transcriptional regulator</fullName>
    </submittedName>
</protein>
<name>A0A498D3G9_9FIRM</name>
<dbReference type="PANTHER" id="PTHR43537">
    <property type="entry name" value="TRANSCRIPTIONAL REGULATOR, GNTR FAMILY"/>
    <property type="match status" value="1"/>
</dbReference>
<gene>
    <name evidence="5" type="ORF">D4A47_02670</name>
</gene>
<comment type="caution">
    <text evidence="5">The sequence shown here is derived from an EMBL/GenBank/DDBJ whole genome shotgun (WGS) entry which is preliminary data.</text>
</comment>
<dbReference type="CDD" id="cd07377">
    <property type="entry name" value="WHTH_GntR"/>
    <property type="match status" value="1"/>
</dbReference>
<organism evidence="5 6">
    <name type="scientific">Anaerotruncus massiliensis</name>
    <name type="common">ex Liu et al. 2021</name>
    <dbReference type="NCBI Taxonomy" id="2321404"/>
    <lineage>
        <taxon>Bacteria</taxon>
        <taxon>Bacillati</taxon>
        <taxon>Bacillota</taxon>
        <taxon>Clostridia</taxon>
        <taxon>Eubacteriales</taxon>
        <taxon>Oscillospiraceae</taxon>
        <taxon>Anaerotruncus</taxon>
    </lineage>
</organism>
<evidence type="ECO:0000256" key="3">
    <source>
        <dbReference type="ARBA" id="ARBA00023163"/>
    </source>
</evidence>
<dbReference type="SUPFAM" id="SSF48008">
    <property type="entry name" value="GntR ligand-binding domain-like"/>
    <property type="match status" value="1"/>
</dbReference>
<accession>A0A498D3G9</accession>
<keyword evidence="2" id="KW-0238">DNA-binding</keyword>
<dbReference type="PROSITE" id="PS50949">
    <property type="entry name" value="HTH_GNTR"/>
    <property type="match status" value="1"/>
</dbReference>